<name>A0A0F9RNS7_9ZZZZ</name>
<evidence type="ECO:0000256" key="1">
    <source>
        <dbReference type="SAM" id="MobiDB-lite"/>
    </source>
</evidence>
<sequence length="3087" mass="346440">MVDSSKNPRPVTEKNPDQEKNVVARRRVTERLPALLNTDLIKKFFAGSGDHLYQPEVSEKLAGFIGHIPAHFEKGEDFYINEPTNKRRDYQLEPTTISTDPDTGDLTNIMFYEDILNLLRFQGGLVNNQDRLFDTEFYSWAPCVDLDKLMNFTNYFWFPAGPDVVRISVLTNIGGELGTSDPVIIDGIEFFDGMRVVFENDVDILFNDRVFIVDGIGVSFDLLLETELFQYLWDDPLVAWDEGPWDGPAPELAISFDTPDYIVIQRGSRDGSAWSVGNRWYHRDELNPTQLSIALERQALRPIIEFCKDLELFNHGTFGREPVTVRDDVTTDPDLQLIGLINAPVIDGITISNGDIILFTGAPSLQGNWDIGPWDNEDPPDGEWDEFINIIYSAPSLDIILGLDTIITTAADFVALGFEAGMKISLTGTPAQDGEYVIDTVISSVITLTAPFVDITGIGIPIPNNVTIIEERTLYQNRVFKVDGIGTAGGLTLTLIADGQNEDGAPADGDQIKVLLGLVHQGNSYYWNNADDQWLLAQQKDVINQSPLFQLYDTETTKLQDPGKYPLSDFAGSKLFSYQINDDPRQPLDEVLGIPLKFNEFGEIVFQNHLVTDRFNFGTPAQEIPGFYFHKRIGEIAAEDIFNNDWHLSKIRSRQFLIDTFIADDDTRNFDLTLTPENDDEVQVFVNGDEKTDRRWDIVDNQIQFFDFFENDDIVQVRYFSTEIPETEDTTYEIPVNLEGNPDNEEVEFIANSEYFAHFTSIIENQEGLVGNANGANNWRETLQDRSLGTEILQHQAPMLKLMALGSNRNIDFMLSVRFAEREFSRFRNKFLRKINEFFNDGIHDDAVDSPSLWVEDALDSINLAKTTDFPFAFSGMGTRANNEATFIPPSPSRLGVFPVFKPEIFEDKTLKTSVNMIQMHDGSVIVAFDDFRDDVILELENNIFDSIPEEYKTEELPDFTSIDFVEAEFREGDYSLEEFNQLLTPIIQRWATFHNFDLATNEVFNQNDPFTFNYGKQDLPGYWRGIFKLFYDTDRPNTHPWEMFGFSQKPDYWDARYGLSPYTSTNTLLWDDMRIGTIAGGTREGVDERFARPTAPIPVDTVGSILDPIALGIATQPGALDAKADWKVGDHAPVETVFRRGEFWSFAIAQISYLMKPARFIEFGWDPKLQLFRYEDDPAESPQWISTDTEDRKRHSEITVHGEELPNETIFTSDGIQQWMTDFVVSNGQSITDIFGDIIRGLQPRLGHKMAGFINSDATRILADNFGLVPQEDIGVNLYRNRSIREEIYSGVIIERVAKGWAVFGYDVLDPSFKIIPPVKTSRQIAIDIGTIRVSESTLFKNDQIQEIPYGTEFQTQQEVYDFLISYGKFLESRGWIFDEVDTVDSNEVNNWRLSGKQYLFWSLGRWAVGSLISLSPSATKIKFKTERGAIQSIEQIINGVYSLLDRDGRVIQPEQTFVTRFNDELTILPEEEQAIYSARLFIAEFEHVLTFNNRTIFNDLIYNPLLKLRQSRFKIFTTRAGGWVGRFDAPGFIITENNLLPNYEKITNDFRRYFEIEDVVERPAIQDAARRLFGFQTRDYLSNLLLSDDTQFQFMQGFIRKKGTSEVLDRLLRSDATTDAEELQFFEEWALRLGEYGAIQDSITVELLVREEEIKANPQLVEFKGSILRDGIDSVIDTLKITDASNFPSSAVIKIDDEILFYTSKSGNNLNGLLRGQKNTEASAHLSGAIVSIEDTLFDDVLLIAPNDERWLRRAPDDENVTFPFRDLTNTTLKRINGSYLLRTDIRIAGYPLESEVTHRVQTIAERNDLFDDLRVLAEDENLAFGDTVWVDRIGDFYTINDPDNLTDDDPRAVFNFEFMVFRYTSLFDNTSSPEWEVAEVAVEEGDPIDISTTLSDPHGLNNGDLVMIDNVFGVTPSLIGSFLVSDIGFSFDGDGIIDTFATGGATLHPNSTTTTNTTVKLNETTLTYLTDYEIGGGEVTEIIGDVPTTLTIGNVFELNEMYVVLTASNPATAIGTAGATYQQDETIIINGTTVILSTGTTINDAIIDIIATDIATPFVPPITVATANGALQISSTAGDIILANGITIERGDPGATYVNGKTIVIDGTTVTLSTGTTVADAVIDITTAAIPGITATDDAGTLKITSTSPTLTLAEGSGTALATLGFTAGTFSNALIDLGFTAGTITAQTPTVDSVVKDINNVAINDIEAENVDGAVVIRNTAGESIKIADISGTPLVDLRFDPSLDVGFGIGVTTSTGNNIRFLLATPISSDNITIRRENHFRVNVPITNIEEIDISEGTIGVFTEARFLTEAVGISTTGTIGATYINGEDITINGVNVVLSTGTTVADAITDITVAAISGITATSDAGALKISSSVGINLFEGSGTALSELGFKNGTVVGTDRDTTLDPRGNPIPWDNGEHTFIDNSSVDANGLDLWNVFQNTETQPNSPVWIVTEFDNVRRIQNKRIDVELFEQALVYNRDTNITDIRLSIWDPAKNLFPAQTLKEIDFKLEFNTAKYTDGDESLFQIDPDQSWGEEHVGEVWWDLSTVEYTNYETSSNRERRNKWGRIAPGKSIDIYEWVRSTVPPTEWADLVESVAEQPEESFRYKPSGEAFKAEESDNPPFTQRIVVNQLTSEEEIFFYFWVKNSETIPTVENRDLSVAQVARQLTDPTGAGIPWFAPVNQNAMILSNTEPFLTNNDSVLQLTFNSKRSEVNRHRDWVLTREGDETDVPTDRFWEKMKDSLVGFDRNNDPDPDPNLEESRKIGNFIRPRQTWFTDREQAGRIFIDCVNNLLSQDCIVDTRTDLFNNLFNKSDEPTQFVDGDKTVCQYDFHVTNNEERDALFVVPGLTVGDQIFVDGIVETEGFWKVYSFDGTDVLGKPIFTEICSEAFRVADFWQLVDFFAEGFDINTEADITVDTIAERDAIPNPVEGVLVKVNDSNGDNTNLFALYEFTSSDTFNPWVLVGKEDCTIEFDTDLFFDPTYGNVDVLTGLNGRDLAFEEVIDALRNDILTDLEQNLLFFKMIRYVHSEQLLVDWAFKTTYIKAVGLNQTADQDPIFRPDTTDDLIAYIEEAKPYHTKLR</sequence>
<feature type="non-terminal residue" evidence="2">
    <location>
        <position position="3087"/>
    </location>
</feature>
<dbReference type="EMBL" id="LAZR01000771">
    <property type="protein sequence ID" value="KKN58210.1"/>
    <property type="molecule type" value="Genomic_DNA"/>
</dbReference>
<feature type="compositionally biased region" description="Basic and acidic residues" evidence="1">
    <location>
        <begin position="11"/>
        <end position="21"/>
    </location>
</feature>
<accession>A0A0F9RNS7</accession>
<gene>
    <name evidence="2" type="ORF">LCGC14_0554300</name>
</gene>
<evidence type="ECO:0000313" key="2">
    <source>
        <dbReference type="EMBL" id="KKN58210.1"/>
    </source>
</evidence>
<proteinExistence type="predicted"/>
<feature type="region of interest" description="Disordered" evidence="1">
    <location>
        <begin position="1"/>
        <end position="21"/>
    </location>
</feature>
<organism evidence="2">
    <name type="scientific">marine sediment metagenome</name>
    <dbReference type="NCBI Taxonomy" id="412755"/>
    <lineage>
        <taxon>unclassified sequences</taxon>
        <taxon>metagenomes</taxon>
        <taxon>ecological metagenomes</taxon>
    </lineage>
</organism>
<protein>
    <submittedName>
        <fullName evidence="2">Uncharacterized protein</fullName>
    </submittedName>
</protein>
<comment type="caution">
    <text evidence="2">The sequence shown here is derived from an EMBL/GenBank/DDBJ whole genome shotgun (WGS) entry which is preliminary data.</text>
</comment>
<reference evidence="2" key="1">
    <citation type="journal article" date="2015" name="Nature">
        <title>Complex archaea that bridge the gap between prokaryotes and eukaryotes.</title>
        <authorList>
            <person name="Spang A."/>
            <person name="Saw J.H."/>
            <person name="Jorgensen S.L."/>
            <person name="Zaremba-Niedzwiedzka K."/>
            <person name="Martijn J."/>
            <person name="Lind A.E."/>
            <person name="van Eijk R."/>
            <person name="Schleper C."/>
            <person name="Guy L."/>
            <person name="Ettema T.J."/>
        </authorList>
    </citation>
    <scope>NUCLEOTIDE SEQUENCE</scope>
</reference>